<feature type="non-terminal residue" evidence="1">
    <location>
        <position position="1"/>
    </location>
</feature>
<protein>
    <submittedName>
        <fullName evidence="1">11652_t:CDS:1</fullName>
    </submittedName>
</protein>
<organism evidence="1 2">
    <name type="scientific">Acaulospora colombiana</name>
    <dbReference type="NCBI Taxonomy" id="27376"/>
    <lineage>
        <taxon>Eukaryota</taxon>
        <taxon>Fungi</taxon>
        <taxon>Fungi incertae sedis</taxon>
        <taxon>Mucoromycota</taxon>
        <taxon>Glomeromycotina</taxon>
        <taxon>Glomeromycetes</taxon>
        <taxon>Diversisporales</taxon>
        <taxon>Acaulosporaceae</taxon>
        <taxon>Acaulospora</taxon>
    </lineage>
</organism>
<dbReference type="EMBL" id="CAJVPT010070050">
    <property type="protein sequence ID" value="CAG8778848.1"/>
    <property type="molecule type" value="Genomic_DNA"/>
</dbReference>
<evidence type="ECO:0000313" key="1">
    <source>
        <dbReference type="EMBL" id="CAG8778848.1"/>
    </source>
</evidence>
<proteinExistence type="predicted"/>
<gene>
    <name evidence="1" type="ORF">ACOLOM_LOCUS14230</name>
</gene>
<comment type="caution">
    <text evidence="1">The sequence shown here is derived from an EMBL/GenBank/DDBJ whole genome shotgun (WGS) entry which is preliminary data.</text>
</comment>
<accession>A0ACA9R763</accession>
<keyword evidence="2" id="KW-1185">Reference proteome</keyword>
<evidence type="ECO:0000313" key="2">
    <source>
        <dbReference type="Proteomes" id="UP000789525"/>
    </source>
</evidence>
<name>A0ACA9R763_9GLOM</name>
<sequence length="129" mass="13865">GEIIGSPPAALSKVSTYFLQYSSSTGPCEQRLVRYIGSNLSACSSNINQRAGGHVRHLPVLYIELRQSDHLPPDQMHRKTEKGSIPARLSALKMTSTCVLLAVGPLGSALLSGSSSWKKRGETVERSVS</sequence>
<dbReference type="Proteomes" id="UP000789525">
    <property type="component" value="Unassembled WGS sequence"/>
</dbReference>
<reference evidence="1" key="1">
    <citation type="submission" date="2021-06" db="EMBL/GenBank/DDBJ databases">
        <authorList>
            <person name="Kallberg Y."/>
            <person name="Tangrot J."/>
            <person name="Rosling A."/>
        </authorList>
    </citation>
    <scope>NUCLEOTIDE SEQUENCE</scope>
    <source>
        <strain evidence="1">CL356</strain>
    </source>
</reference>